<organism evidence="5 6">
    <name type="scientific">Erythrobacter fulvus</name>
    <dbReference type="NCBI Taxonomy" id="2987523"/>
    <lineage>
        <taxon>Bacteria</taxon>
        <taxon>Pseudomonadati</taxon>
        <taxon>Pseudomonadota</taxon>
        <taxon>Alphaproteobacteria</taxon>
        <taxon>Sphingomonadales</taxon>
        <taxon>Erythrobacteraceae</taxon>
        <taxon>Erythrobacter/Porphyrobacter group</taxon>
        <taxon>Erythrobacter</taxon>
    </lineage>
</organism>
<evidence type="ECO:0000259" key="2">
    <source>
        <dbReference type="Pfam" id="PF10566"/>
    </source>
</evidence>
<feature type="signal peptide" evidence="1">
    <location>
        <begin position="1"/>
        <end position="23"/>
    </location>
</feature>
<dbReference type="InterPro" id="IPR017853">
    <property type="entry name" value="GH"/>
</dbReference>
<dbReference type="Pfam" id="PF14509">
    <property type="entry name" value="GH97_C"/>
    <property type="match status" value="1"/>
</dbReference>
<keyword evidence="5" id="KW-0378">Hydrolase</keyword>
<comment type="caution">
    <text evidence="5">The sequence shown here is derived from an EMBL/GenBank/DDBJ whole genome shotgun (WGS) entry which is preliminary data.</text>
</comment>
<accession>A0ABT5JQF1</accession>
<reference evidence="5 6" key="1">
    <citation type="submission" date="2022-10" db="EMBL/GenBank/DDBJ databases">
        <title>Erythrobacter sp. sf7 Genome sequencing.</title>
        <authorList>
            <person name="Park S."/>
        </authorList>
    </citation>
    <scope>NUCLEOTIDE SEQUENCE [LARGE SCALE GENOMIC DNA]</scope>
    <source>
        <strain evidence="6">sf7</strain>
    </source>
</reference>
<dbReference type="PANTHER" id="PTHR35803">
    <property type="entry name" value="GLUCAN 1,4-ALPHA-GLUCOSIDASE SUSB-RELATED"/>
    <property type="match status" value="1"/>
</dbReference>
<dbReference type="EMBL" id="JAQQXQ010000004">
    <property type="protein sequence ID" value="MDC8754301.1"/>
    <property type="molecule type" value="Genomic_DNA"/>
</dbReference>
<dbReference type="InterPro" id="IPR029486">
    <property type="entry name" value="GH97_N"/>
</dbReference>
<gene>
    <name evidence="5" type="ORF">OIK40_06545</name>
</gene>
<dbReference type="SUPFAM" id="SSF51445">
    <property type="entry name" value="(Trans)glycosidases"/>
    <property type="match status" value="1"/>
</dbReference>
<keyword evidence="1" id="KW-0732">Signal</keyword>
<evidence type="ECO:0000313" key="6">
    <source>
        <dbReference type="Proteomes" id="UP001216558"/>
    </source>
</evidence>
<evidence type="ECO:0000256" key="1">
    <source>
        <dbReference type="SAM" id="SignalP"/>
    </source>
</evidence>
<keyword evidence="6" id="KW-1185">Reference proteome</keyword>
<dbReference type="Gene3D" id="3.20.20.70">
    <property type="entry name" value="Aldolase class I"/>
    <property type="match status" value="1"/>
</dbReference>
<protein>
    <submittedName>
        <fullName evidence="5">Glycoside hydrolase family 97 protein</fullName>
    </submittedName>
</protein>
<feature type="domain" description="Glycosyl-hydrolase 97 catalytic" evidence="2">
    <location>
        <begin position="294"/>
        <end position="481"/>
    </location>
</feature>
<proteinExistence type="predicted"/>
<dbReference type="InterPro" id="IPR013785">
    <property type="entry name" value="Aldolase_TIM"/>
</dbReference>
<name>A0ABT5JQF1_9SPHN</name>
<dbReference type="RefSeq" id="WP_273677179.1">
    <property type="nucleotide sequence ID" value="NZ_JAQQXQ010000004.1"/>
</dbReference>
<dbReference type="Pfam" id="PF10566">
    <property type="entry name" value="Glyco_hydro_97"/>
    <property type="match status" value="1"/>
</dbReference>
<dbReference type="PANTHER" id="PTHR35803:SF1">
    <property type="entry name" value="GLUCAN 1,4-ALPHA-GLUCOSIDASE SUSB"/>
    <property type="match status" value="1"/>
</dbReference>
<feature type="domain" description="Glycosyl-hydrolase 97 N-terminal" evidence="3">
    <location>
        <begin position="28"/>
        <end position="276"/>
    </location>
</feature>
<dbReference type="InterPro" id="IPR019563">
    <property type="entry name" value="GH97_catalytic"/>
</dbReference>
<dbReference type="InterPro" id="IPR029483">
    <property type="entry name" value="GH97_C"/>
</dbReference>
<feature type="chain" id="PRO_5047137624" evidence="1">
    <location>
        <begin position="24"/>
        <end position="691"/>
    </location>
</feature>
<dbReference type="Pfam" id="PF14508">
    <property type="entry name" value="GH97_N"/>
    <property type="match status" value="1"/>
</dbReference>
<evidence type="ECO:0000313" key="5">
    <source>
        <dbReference type="EMBL" id="MDC8754301.1"/>
    </source>
</evidence>
<sequence length="691" mass="76816">MTKQWKSWIALAAIAWAAAPAHAESLTLASPDGKIAVTVSDDNGQATYAVSYDGETVIAPSKLGMLFADHHGFERGLEIAGSVSVANDTAWEQPWGERRLVRDQHNELAVTFAATQGPARQMVVRFRAFDTGIGFRYELAEQPALAGEIAIVEELTQFAVGEDTTMWYTPSDEFNRYEYITRTGAAGTVDDAHTPATFRKASGIHFAIHEAALVDYSAMSLGALRPGTFEARLRSWQGGPKVKTRAPFKSPWRTIQIAPDAVGLINSDIILNLNEPNVLGDVSWVEPGKYIGIWWAMHIKDRTWGRDGIHGATTAETKRYIDFAAEHGFDGVLVEGWNIGWDGDWFNNGDLFRFTEAMPDYDIVELGRYAQSKGVRLIGHHETSANITNYENQMEAAFDLMRKVGARAVKTGYVADAGDVVRVDENGVRRYEWHDSQFMVGHHLRVVKAAAKRQIAINAHEPVKDTGLRRTYPNWITREGARGMEFNAWGTPPNPPSHVPMLAFTRMLAGPMDFTPGIFDLKPNERAPLRDDMPRGDPANRPQTTLAKQLALYVVLYSPLQMAADLPENYEARMDAFQFIKDVEADWEESIALAGEVGEYVAFARQGRKSKQWFLGAVTDENARDLVLPLDFLEKGKRYRAQIYRDGPDADWDTNPYDIVIEEKTVTGGDSFAVRLASSGGVAVRFIPVGK</sequence>
<dbReference type="InterPro" id="IPR052720">
    <property type="entry name" value="Glycosyl_hydrolase_97"/>
</dbReference>
<dbReference type="InterPro" id="IPR014718">
    <property type="entry name" value="GH-type_carb-bd"/>
</dbReference>
<feature type="domain" description="Glycosyl-hydrolase 97 C-terminal oligomerisation" evidence="4">
    <location>
        <begin position="586"/>
        <end position="686"/>
    </location>
</feature>
<dbReference type="Proteomes" id="UP001216558">
    <property type="component" value="Unassembled WGS sequence"/>
</dbReference>
<dbReference type="Gene3D" id="2.70.98.10">
    <property type="match status" value="1"/>
</dbReference>
<dbReference type="GO" id="GO:0016787">
    <property type="term" value="F:hydrolase activity"/>
    <property type="evidence" value="ECO:0007669"/>
    <property type="project" value="UniProtKB-KW"/>
</dbReference>
<evidence type="ECO:0000259" key="3">
    <source>
        <dbReference type="Pfam" id="PF14508"/>
    </source>
</evidence>
<evidence type="ECO:0000259" key="4">
    <source>
        <dbReference type="Pfam" id="PF14509"/>
    </source>
</evidence>